<sequence>MKYLGVDIGGTAVKLGIVDKTGEIISTYSKGVAFDAYETPIIETVKVAIDEFFEKEQVELADFLGIGVSATGQIDYRSGCVIGVGGNIKNWCHTNIKEELELKYGLKTTVLNDANCMIIGEKWLGRAKGYEHVIGITIGTGVGGGILVNGEILQGTTGIGGELGHFSIDSHGVKCRCGNIGCYENYASMTALVNKVLEGYDELDLPVSRDEVNGRVIFQALEAGNEKVADMVEEWILMIAKGLVSLVHLFNPEIIVIGGGVCTQEERFIKPIREYVLSHAMEQFKKELKVESAMLFNNAGLVGAVYYHIHHI</sequence>
<accession>A0A6I3NYR9</accession>
<organism evidence="2">
    <name type="scientific">Turicibacter sanguinis</name>
    <dbReference type="NCBI Taxonomy" id="154288"/>
    <lineage>
        <taxon>Bacteria</taxon>
        <taxon>Bacillati</taxon>
        <taxon>Bacillota</taxon>
        <taxon>Erysipelotrichia</taxon>
        <taxon>Erysipelotrichales</taxon>
        <taxon>Turicibacteraceae</taxon>
        <taxon>Turicibacter</taxon>
    </lineage>
</organism>
<dbReference type="Pfam" id="PF00480">
    <property type="entry name" value="ROK"/>
    <property type="match status" value="1"/>
</dbReference>
<dbReference type="SUPFAM" id="SSF53067">
    <property type="entry name" value="Actin-like ATPase domain"/>
    <property type="match status" value="1"/>
</dbReference>
<dbReference type="InterPro" id="IPR043129">
    <property type="entry name" value="ATPase_NBD"/>
</dbReference>
<evidence type="ECO:0000256" key="1">
    <source>
        <dbReference type="ARBA" id="ARBA00006479"/>
    </source>
</evidence>
<comment type="similarity">
    <text evidence="1">Belongs to the ROK (NagC/XylR) family.</text>
</comment>
<dbReference type="PANTHER" id="PTHR18964:SF165">
    <property type="entry name" value="BETA-GLUCOSIDE KINASE"/>
    <property type="match status" value="1"/>
</dbReference>
<proteinExistence type="inferred from homology"/>
<dbReference type="PROSITE" id="PS01125">
    <property type="entry name" value="ROK"/>
    <property type="match status" value="1"/>
</dbReference>
<dbReference type="InterPro" id="IPR000600">
    <property type="entry name" value="ROK"/>
</dbReference>
<protein>
    <submittedName>
        <fullName evidence="2">ROK family protein</fullName>
    </submittedName>
</protein>
<comment type="caution">
    <text evidence="2">The sequence shown here is derived from an EMBL/GenBank/DDBJ whole genome shotgun (WGS) entry which is preliminary data.</text>
</comment>
<dbReference type="RefSeq" id="WP_129821537.1">
    <property type="nucleotide sequence ID" value="NZ_JADNAQ010000010.1"/>
</dbReference>
<evidence type="ECO:0000313" key="2">
    <source>
        <dbReference type="EMBL" id="MTL94767.1"/>
    </source>
</evidence>
<dbReference type="Gene3D" id="3.30.420.40">
    <property type="match status" value="2"/>
</dbReference>
<dbReference type="PANTHER" id="PTHR18964">
    <property type="entry name" value="ROK (REPRESSOR, ORF, KINASE) FAMILY"/>
    <property type="match status" value="1"/>
</dbReference>
<reference evidence="2" key="1">
    <citation type="journal article" date="2019" name="Nat. Med.">
        <title>A library of human gut bacterial isolates paired with longitudinal multiomics data enables mechanistic microbiome research.</title>
        <authorList>
            <person name="Poyet M."/>
            <person name="Groussin M."/>
            <person name="Gibbons S.M."/>
            <person name="Avila-Pacheco J."/>
            <person name="Jiang X."/>
            <person name="Kearney S.M."/>
            <person name="Perrotta A.R."/>
            <person name="Berdy B."/>
            <person name="Zhao S."/>
            <person name="Lieberman T.D."/>
            <person name="Swanson P.K."/>
            <person name="Smith M."/>
            <person name="Roesemann S."/>
            <person name="Alexander J.E."/>
            <person name="Rich S.A."/>
            <person name="Livny J."/>
            <person name="Vlamakis H."/>
            <person name="Clish C."/>
            <person name="Bullock K."/>
            <person name="Deik A."/>
            <person name="Scott J."/>
            <person name="Pierce K.A."/>
            <person name="Xavier R.J."/>
            <person name="Alm E.J."/>
        </authorList>
    </citation>
    <scope>NUCLEOTIDE SEQUENCE</scope>
    <source>
        <strain evidence="2">BIOML-A179</strain>
    </source>
</reference>
<dbReference type="EMBL" id="WMQV01000022">
    <property type="protein sequence ID" value="MTL94767.1"/>
    <property type="molecule type" value="Genomic_DNA"/>
</dbReference>
<dbReference type="AlphaFoldDB" id="A0A6I3NYR9"/>
<dbReference type="InterPro" id="IPR049874">
    <property type="entry name" value="ROK_cs"/>
</dbReference>
<name>A0A6I3NYR9_9FIRM</name>
<gene>
    <name evidence="2" type="ORF">GMA64_09530</name>
</gene>